<keyword evidence="3" id="KW-1185">Reference proteome</keyword>
<evidence type="ECO:0000313" key="2">
    <source>
        <dbReference type="EMBL" id="GLI95032.1"/>
    </source>
</evidence>
<feature type="signal peptide" evidence="1">
    <location>
        <begin position="1"/>
        <end position="31"/>
    </location>
</feature>
<proteinExistence type="predicted"/>
<feature type="chain" id="PRO_5040766569" evidence="1">
    <location>
        <begin position="32"/>
        <end position="131"/>
    </location>
</feature>
<evidence type="ECO:0000313" key="3">
    <source>
        <dbReference type="Proteomes" id="UP001144323"/>
    </source>
</evidence>
<reference evidence="2" key="1">
    <citation type="journal article" date="2023" name="Int. J. Syst. Evol. Microbiol.">
        <title>Methylocystis iwaonis sp. nov., a type II methane-oxidizing bacterium from surface soil of a rice paddy field in Japan, and emended description of the genus Methylocystis (ex Whittenbury et al. 1970) Bowman et al. 1993.</title>
        <authorList>
            <person name="Kaise H."/>
            <person name="Sawadogo J.B."/>
            <person name="Alam M.S."/>
            <person name="Ueno C."/>
            <person name="Dianou D."/>
            <person name="Shinjo R."/>
            <person name="Asakawa S."/>
        </authorList>
    </citation>
    <scope>NUCLEOTIDE SEQUENCE</scope>
    <source>
        <strain evidence="2">LMG27198</strain>
    </source>
</reference>
<comment type="caution">
    <text evidence="2">The sequence shown here is derived from an EMBL/GenBank/DDBJ whole genome shotgun (WGS) entry which is preliminary data.</text>
</comment>
<organism evidence="2 3">
    <name type="scientific">Methylocystis echinoides</name>
    <dbReference type="NCBI Taxonomy" id="29468"/>
    <lineage>
        <taxon>Bacteria</taxon>
        <taxon>Pseudomonadati</taxon>
        <taxon>Pseudomonadota</taxon>
        <taxon>Alphaproteobacteria</taxon>
        <taxon>Hyphomicrobiales</taxon>
        <taxon>Methylocystaceae</taxon>
        <taxon>Methylocystis</taxon>
    </lineage>
</organism>
<dbReference type="Proteomes" id="UP001144323">
    <property type="component" value="Unassembled WGS sequence"/>
</dbReference>
<gene>
    <name evidence="2" type="ORF">LMG27198_40240</name>
</gene>
<dbReference type="AlphaFoldDB" id="A0A9W6LU04"/>
<dbReference type="EMBL" id="BSEC01000001">
    <property type="protein sequence ID" value="GLI95032.1"/>
    <property type="molecule type" value="Genomic_DNA"/>
</dbReference>
<evidence type="ECO:0000256" key="1">
    <source>
        <dbReference type="SAM" id="SignalP"/>
    </source>
</evidence>
<keyword evidence="1" id="KW-0732">Signal</keyword>
<protein>
    <submittedName>
        <fullName evidence="2">Uncharacterized protein</fullName>
    </submittedName>
</protein>
<dbReference type="PROSITE" id="PS51318">
    <property type="entry name" value="TAT"/>
    <property type="match status" value="1"/>
</dbReference>
<name>A0A9W6LU04_9HYPH</name>
<dbReference type="RefSeq" id="WP_281805361.1">
    <property type="nucleotide sequence ID" value="NZ_BSEC01000001.1"/>
</dbReference>
<sequence>MPNPEKCPPTRRLFLAAGPASVVFVALSAAAMGERAGNMFAAAILRHRAASATIDAYSGPGDLPEALVDAETAALIAVSRVPCADDGQFFQKLSYLLEIQKRAYGRGWADSYAEEILVAIDLHLNAGGSNG</sequence>
<dbReference type="InterPro" id="IPR006311">
    <property type="entry name" value="TAT_signal"/>
</dbReference>
<accession>A0A9W6LU04</accession>